<dbReference type="Gene3D" id="2.90.10.30">
    <property type="match status" value="1"/>
</dbReference>
<dbReference type="OMA" id="PYKDLGS"/>
<comment type="subcellular location">
    <subcellularLocation>
        <location evidence="1">Membrane</location>
        <topology evidence="1">Single-pass membrane protein</topology>
    </subcellularLocation>
</comment>
<feature type="domain" description="Apple" evidence="10">
    <location>
        <begin position="346"/>
        <end position="428"/>
    </location>
</feature>
<dbReference type="Pfam" id="PF01453">
    <property type="entry name" value="B_lectin"/>
    <property type="match status" value="1"/>
</dbReference>
<dbReference type="PANTHER" id="PTHR47974">
    <property type="entry name" value="OS07G0415500 PROTEIN"/>
    <property type="match status" value="1"/>
</dbReference>
<dbReference type="AlphaFoldDB" id="A0A7N0V1U4"/>
<keyword evidence="4 8" id="KW-1133">Transmembrane helix</keyword>
<dbReference type="PROSITE" id="PS50948">
    <property type="entry name" value="PAN"/>
    <property type="match status" value="1"/>
</dbReference>
<evidence type="ECO:0000256" key="7">
    <source>
        <dbReference type="ARBA" id="ARBA00023180"/>
    </source>
</evidence>
<keyword evidence="12" id="KW-1185">Reference proteome</keyword>
<keyword evidence="5 8" id="KW-0472">Membrane</keyword>
<evidence type="ECO:0000256" key="2">
    <source>
        <dbReference type="ARBA" id="ARBA00022692"/>
    </source>
</evidence>
<keyword evidence="2 8" id="KW-0812">Transmembrane</keyword>
<feature type="chain" id="PRO_5029534531" description="Apple domain-containing protein" evidence="9">
    <location>
        <begin position="31"/>
        <end position="507"/>
    </location>
</feature>
<keyword evidence="6" id="KW-1015">Disulfide bond</keyword>
<dbReference type="Pfam" id="PF00024">
    <property type="entry name" value="PAN_1"/>
    <property type="match status" value="1"/>
</dbReference>
<dbReference type="GO" id="GO:0048544">
    <property type="term" value="P:recognition of pollen"/>
    <property type="evidence" value="ECO:0007669"/>
    <property type="project" value="InterPro"/>
</dbReference>
<evidence type="ECO:0000256" key="9">
    <source>
        <dbReference type="SAM" id="SignalP"/>
    </source>
</evidence>
<reference evidence="11" key="1">
    <citation type="submission" date="2021-01" db="UniProtKB">
        <authorList>
            <consortium name="EnsemblPlants"/>
        </authorList>
    </citation>
    <scope>IDENTIFICATION</scope>
</reference>
<dbReference type="InterPro" id="IPR036426">
    <property type="entry name" value="Bulb-type_lectin_dom_sf"/>
</dbReference>
<evidence type="ECO:0000256" key="8">
    <source>
        <dbReference type="SAM" id="Phobius"/>
    </source>
</evidence>
<protein>
    <recommendedName>
        <fullName evidence="10">Apple domain-containing protein</fullName>
    </recommendedName>
</protein>
<evidence type="ECO:0000256" key="6">
    <source>
        <dbReference type="ARBA" id="ARBA00023157"/>
    </source>
</evidence>
<dbReference type="PANTHER" id="PTHR47974:SF9">
    <property type="entry name" value="RECEPTOR-LIKE SERINE_THREONINE-PROTEIN KINASE"/>
    <property type="match status" value="1"/>
</dbReference>
<dbReference type="EnsemblPlants" id="Kaladp0098s0061.1.v1.1">
    <property type="protein sequence ID" value="Kaladp0098s0061.1.v1.1.CDS.1"/>
    <property type="gene ID" value="Kaladp0098s0061.v1.1"/>
</dbReference>
<feature type="signal peptide" evidence="9">
    <location>
        <begin position="1"/>
        <end position="30"/>
    </location>
</feature>
<evidence type="ECO:0000256" key="1">
    <source>
        <dbReference type="ARBA" id="ARBA00004167"/>
    </source>
</evidence>
<accession>A0A7N0V1U4</accession>
<dbReference type="InterPro" id="IPR001480">
    <property type="entry name" value="Bulb-type_lectin_dom"/>
</dbReference>
<feature type="transmembrane region" description="Helical" evidence="8">
    <location>
        <begin position="442"/>
        <end position="463"/>
    </location>
</feature>
<dbReference type="InterPro" id="IPR000858">
    <property type="entry name" value="S_locus_glycoprot_dom"/>
</dbReference>
<evidence type="ECO:0000259" key="10">
    <source>
        <dbReference type="PROSITE" id="PS50948"/>
    </source>
</evidence>
<dbReference type="Proteomes" id="UP000594263">
    <property type="component" value="Unplaced"/>
</dbReference>
<evidence type="ECO:0000313" key="11">
    <source>
        <dbReference type="EnsemblPlants" id="Kaladp0098s0061.1.v1.1.CDS.1"/>
    </source>
</evidence>
<keyword evidence="3 9" id="KW-0732">Signal</keyword>
<dbReference type="Pfam" id="PF00954">
    <property type="entry name" value="S_locus_glycop"/>
    <property type="match status" value="1"/>
</dbReference>
<keyword evidence="7" id="KW-0325">Glycoprotein</keyword>
<evidence type="ECO:0000313" key="12">
    <source>
        <dbReference type="Proteomes" id="UP000594263"/>
    </source>
</evidence>
<dbReference type="CDD" id="cd01098">
    <property type="entry name" value="PAN_AP_plant"/>
    <property type="match status" value="1"/>
</dbReference>
<dbReference type="GO" id="GO:0016020">
    <property type="term" value="C:membrane"/>
    <property type="evidence" value="ECO:0007669"/>
    <property type="project" value="UniProtKB-SubCell"/>
</dbReference>
<dbReference type="SUPFAM" id="SSF51110">
    <property type="entry name" value="alpha-D-mannose-specific plant lectins"/>
    <property type="match status" value="1"/>
</dbReference>
<dbReference type="InterPro" id="IPR003609">
    <property type="entry name" value="Pan_app"/>
</dbReference>
<evidence type="ECO:0000256" key="5">
    <source>
        <dbReference type="ARBA" id="ARBA00023136"/>
    </source>
</evidence>
<name>A0A7N0V1U4_KALFE</name>
<sequence>MDDTSTASSVALLLLLLLHFILLLSTSASASGGGNGNVVEERELLKGFKASPDPSTHDSFHPLLTDSTLTFSFGFFRVEQTGLALAVLHLPSAKPLWLFQPAATPPRWSKSVQLTFNGSLVISDHGSGVVWSSETNGDRVFLSNTSNLMIQSGGNLRTTLWQSFDFPADTLVENQNMTSNMTLTSPNGKYVMKLGDKFFGLSAEIGSYPGRVYWKHKAMEIKAKIIDGQGPIRIQINSDGYLGMYQASSVPVDIQPFNSFHRSVDSLLILKLESDGNLRGYSWNGTSWELNYEAIQSLCDLPSPCGPLGICVPGKGCACVDERVDFSETRQCSSRLETVPTSVAACSGSVRPLSVLRKTGVELAFKEYMDFKTTPSVEQCESLCERNCSCLGAVYSNSSGFCYILDSVIQGLVSVGDESRVGYFKVWEEGVKGHKTDVGFRVLVGVGIVAVLGILGAIGFLGYKVWRRRRSREMAVEEEGEVGTGLYKHLDSFRSIELSLSSRRMDV</sequence>
<evidence type="ECO:0000256" key="3">
    <source>
        <dbReference type="ARBA" id="ARBA00022729"/>
    </source>
</evidence>
<proteinExistence type="predicted"/>
<organism evidence="11 12">
    <name type="scientific">Kalanchoe fedtschenkoi</name>
    <name type="common">Lavender scallops</name>
    <name type="synonym">South American air plant</name>
    <dbReference type="NCBI Taxonomy" id="63787"/>
    <lineage>
        <taxon>Eukaryota</taxon>
        <taxon>Viridiplantae</taxon>
        <taxon>Streptophyta</taxon>
        <taxon>Embryophyta</taxon>
        <taxon>Tracheophyta</taxon>
        <taxon>Spermatophyta</taxon>
        <taxon>Magnoliopsida</taxon>
        <taxon>eudicotyledons</taxon>
        <taxon>Gunneridae</taxon>
        <taxon>Pentapetalae</taxon>
        <taxon>Saxifragales</taxon>
        <taxon>Crassulaceae</taxon>
        <taxon>Kalanchoe</taxon>
    </lineage>
</organism>
<dbReference type="Gramene" id="Kaladp0098s0061.1.v1.1">
    <property type="protein sequence ID" value="Kaladp0098s0061.1.v1.1.CDS.1"/>
    <property type="gene ID" value="Kaladp0098s0061.v1.1"/>
</dbReference>
<evidence type="ECO:0000256" key="4">
    <source>
        <dbReference type="ARBA" id="ARBA00022989"/>
    </source>
</evidence>
<dbReference type="Gene3D" id="2.90.10.10">
    <property type="entry name" value="Bulb-type lectin domain"/>
    <property type="match status" value="1"/>
</dbReference>